<evidence type="ECO:0000256" key="7">
    <source>
        <dbReference type="ARBA" id="ARBA00023242"/>
    </source>
</evidence>
<evidence type="ECO:0000259" key="9">
    <source>
        <dbReference type="PROSITE" id="PS50048"/>
    </source>
</evidence>
<dbReference type="Gene3D" id="4.10.240.10">
    <property type="entry name" value="Zn(2)-C6 fungal-type DNA-binding domain"/>
    <property type="match status" value="1"/>
</dbReference>
<dbReference type="GO" id="GO:0043565">
    <property type="term" value="F:sequence-specific DNA binding"/>
    <property type="evidence" value="ECO:0007669"/>
    <property type="project" value="TreeGrafter"/>
</dbReference>
<evidence type="ECO:0000256" key="5">
    <source>
        <dbReference type="ARBA" id="ARBA00023125"/>
    </source>
</evidence>
<dbReference type="PROSITE" id="PS50048">
    <property type="entry name" value="ZN2_CY6_FUNGAL_2"/>
    <property type="match status" value="1"/>
</dbReference>
<dbReference type="SMART" id="SM00906">
    <property type="entry name" value="Fungal_trans"/>
    <property type="match status" value="1"/>
</dbReference>
<reference evidence="10" key="1">
    <citation type="journal article" date="2021" name="Nat. Commun.">
        <title>Genetic determinants of endophytism in the Arabidopsis root mycobiome.</title>
        <authorList>
            <person name="Mesny F."/>
            <person name="Miyauchi S."/>
            <person name="Thiergart T."/>
            <person name="Pickel B."/>
            <person name="Atanasova L."/>
            <person name="Karlsson M."/>
            <person name="Huettel B."/>
            <person name="Barry K.W."/>
            <person name="Haridas S."/>
            <person name="Chen C."/>
            <person name="Bauer D."/>
            <person name="Andreopoulos W."/>
            <person name="Pangilinan J."/>
            <person name="LaButti K."/>
            <person name="Riley R."/>
            <person name="Lipzen A."/>
            <person name="Clum A."/>
            <person name="Drula E."/>
            <person name="Henrissat B."/>
            <person name="Kohler A."/>
            <person name="Grigoriev I.V."/>
            <person name="Martin F.M."/>
            <person name="Hacquard S."/>
        </authorList>
    </citation>
    <scope>NUCLEOTIDE SEQUENCE</scope>
    <source>
        <strain evidence="10">MPI-CAGE-CH-0230</strain>
    </source>
</reference>
<dbReference type="EMBL" id="JAGTJQ010000005">
    <property type="protein sequence ID" value="KAH7030679.1"/>
    <property type="molecule type" value="Genomic_DNA"/>
</dbReference>
<evidence type="ECO:0000256" key="8">
    <source>
        <dbReference type="SAM" id="MobiDB-lite"/>
    </source>
</evidence>
<gene>
    <name evidence="10" type="ORF">B0I36DRAFT_348881</name>
</gene>
<dbReference type="GO" id="GO:0045944">
    <property type="term" value="P:positive regulation of transcription by RNA polymerase II"/>
    <property type="evidence" value="ECO:0007669"/>
    <property type="project" value="TreeGrafter"/>
</dbReference>
<keyword evidence="5" id="KW-0238">DNA-binding</keyword>
<feature type="region of interest" description="Disordered" evidence="8">
    <location>
        <begin position="1"/>
        <end position="24"/>
    </location>
</feature>
<feature type="domain" description="Zn(2)-C6 fungal-type" evidence="9">
    <location>
        <begin position="28"/>
        <end position="59"/>
    </location>
</feature>
<dbReference type="CDD" id="cd12148">
    <property type="entry name" value="fungal_TF_MHR"/>
    <property type="match status" value="1"/>
</dbReference>
<dbReference type="OrthoDB" id="189997at2759"/>
<dbReference type="GO" id="GO:0008270">
    <property type="term" value="F:zinc ion binding"/>
    <property type="evidence" value="ECO:0007669"/>
    <property type="project" value="InterPro"/>
</dbReference>
<dbReference type="CDD" id="cd00067">
    <property type="entry name" value="GAL4"/>
    <property type="match status" value="1"/>
</dbReference>
<proteinExistence type="predicted"/>
<dbReference type="PROSITE" id="PS00463">
    <property type="entry name" value="ZN2_CY6_FUNGAL_1"/>
    <property type="match status" value="1"/>
</dbReference>
<organism evidence="10 11">
    <name type="scientific">Microdochium trichocladiopsis</name>
    <dbReference type="NCBI Taxonomy" id="1682393"/>
    <lineage>
        <taxon>Eukaryota</taxon>
        <taxon>Fungi</taxon>
        <taxon>Dikarya</taxon>
        <taxon>Ascomycota</taxon>
        <taxon>Pezizomycotina</taxon>
        <taxon>Sordariomycetes</taxon>
        <taxon>Xylariomycetidae</taxon>
        <taxon>Xylariales</taxon>
        <taxon>Microdochiaceae</taxon>
        <taxon>Microdochium</taxon>
    </lineage>
</organism>
<dbReference type="GO" id="GO:0000981">
    <property type="term" value="F:DNA-binding transcription factor activity, RNA polymerase II-specific"/>
    <property type="evidence" value="ECO:0007669"/>
    <property type="project" value="InterPro"/>
</dbReference>
<keyword evidence="7" id="KW-0539">Nucleus</keyword>
<evidence type="ECO:0000256" key="3">
    <source>
        <dbReference type="ARBA" id="ARBA00022833"/>
    </source>
</evidence>
<keyword evidence="2" id="KW-0479">Metal-binding</keyword>
<feature type="compositionally biased region" description="Low complexity" evidence="8">
    <location>
        <begin position="71"/>
        <end position="87"/>
    </location>
</feature>
<feature type="region of interest" description="Disordered" evidence="8">
    <location>
        <begin position="170"/>
        <end position="202"/>
    </location>
</feature>
<evidence type="ECO:0000256" key="1">
    <source>
        <dbReference type="ARBA" id="ARBA00004123"/>
    </source>
</evidence>
<comment type="subcellular location">
    <subcellularLocation>
        <location evidence="1">Nucleus</location>
    </subcellularLocation>
</comment>
<name>A0A9P9BTP9_9PEZI</name>
<dbReference type="PANTHER" id="PTHR47782:SF12">
    <property type="entry name" value="ZN(II)2CYS6 TRANSCRIPTION FACTOR (EUROFUNG)"/>
    <property type="match status" value="1"/>
</dbReference>
<protein>
    <submittedName>
        <fullName evidence="10">Fungal-specific transcription factor domain-containing protein</fullName>
    </submittedName>
</protein>
<sequence>MSAAAAQHDPAHANEPPRAKRRPRVAVACKRCKHRKQKCNGQTPCSNCLDFGLGEACEYPPARARPVVTTPQLQSQQLQPDQSHQQQNFLPPPPPIPNTFQQWDKAPLRPDQQVYSQSQLPTPPDAATLARQSIGTRVAALETVLQSEPMAAPSPKAAEASQIVAAFSPSALPNSSSSDHHKTLYSPAVSSSSSTRSPSHGVALKSVKDIISELRHASSREPPPSCRMASMNQMIDAVKQARSFDITTYSRHKWEHLSLPPLRGAPSPPSDESTAWPPFEIASQLLQAYISHVAPLHPIMHTPFLQLLHKQRSQLNDVVLTSILHLIYAIGSTYLKQTGNIHARGFDAEMHVDAAMQHLEDVLIPQNIRSVQFLLFLTIYSLRRHQVSNAWTYADLAMRRCEELGLNRRADPTTNQISPLNLEMRKRVFWTGYSLDRHISGVLGKNPAIADTVIDIELPLDIEENIESNMTIEAAQRDALVNAPDMMNAKPTSLTNFIHVCRLRIMESQIRGSMASETSMPWT</sequence>
<evidence type="ECO:0000313" key="10">
    <source>
        <dbReference type="EMBL" id="KAH7030679.1"/>
    </source>
</evidence>
<evidence type="ECO:0000256" key="2">
    <source>
        <dbReference type="ARBA" id="ARBA00022723"/>
    </source>
</evidence>
<dbReference type="PANTHER" id="PTHR47782">
    <property type="entry name" value="ZN(II)2CYS6 TRANSCRIPTION FACTOR (EUROFUNG)-RELATED"/>
    <property type="match status" value="1"/>
</dbReference>
<dbReference type="GO" id="GO:0005634">
    <property type="term" value="C:nucleus"/>
    <property type="evidence" value="ECO:0007669"/>
    <property type="project" value="UniProtKB-SubCell"/>
</dbReference>
<dbReference type="InterPro" id="IPR052202">
    <property type="entry name" value="Yeast_MetPath_Reg"/>
</dbReference>
<evidence type="ECO:0000313" key="11">
    <source>
        <dbReference type="Proteomes" id="UP000756346"/>
    </source>
</evidence>
<keyword evidence="3" id="KW-0862">Zinc</keyword>
<evidence type="ECO:0000256" key="4">
    <source>
        <dbReference type="ARBA" id="ARBA00023015"/>
    </source>
</evidence>
<dbReference type="RefSeq" id="XP_046012359.1">
    <property type="nucleotide sequence ID" value="XM_046156735.1"/>
</dbReference>
<dbReference type="SUPFAM" id="SSF57701">
    <property type="entry name" value="Zn2/Cys6 DNA-binding domain"/>
    <property type="match status" value="1"/>
</dbReference>
<dbReference type="InterPro" id="IPR036864">
    <property type="entry name" value="Zn2-C6_fun-type_DNA-bd_sf"/>
</dbReference>
<dbReference type="InterPro" id="IPR007219">
    <property type="entry name" value="XnlR_reg_dom"/>
</dbReference>
<keyword evidence="4" id="KW-0805">Transcription regulation</keyword>
<feature type="compositionally biased region" description="Low complexity" evidence="8">
    <location>
        <begin position="186"/>
        <end position="199"/>
    </location>
</feature>
<dbReference type="AlphaFoldDB" id="A0A9P9BTP9"/>
<keyword evidence="11" id="KW-1185">Reference proteome</keyword>
<dbReference type="Proteomes" id="UP000756346">
    <property type="component" value="Unassembled WGS sequence"/>
</dbReference>
<feature type="region of interest" description="Disordered" evidence="8">
    <location>
        <begin position="67"/>
        <end position="103"/>
    </location>
</feature>
<dbReference type="Pfam" id="PF04082">
    <property type="entry name" value="Fungal_trans"/>
    <property type="match status" value="1"/>
</dbReference>
<comment type="caution">
    <text evidence="10">The sequence shown here is derived from an EMBL/GenBank/DDBJ whole genome shotgun (WGS) entry which is preliminary data.</text>
</comment>
<keyword evidence="6" id="KW-0804">Transcription</keyword>
<evidence type="ECO:0000256" key="6">
    <source>
        <dbReference type="ARBA" id="ARBA00023163"/>
    </source>
</evidence>
<accession>A0A9P9BTP9</accession>
<dbReference type="GeneID" id="70186281"/>
<dbReference type="GO" id="GO:0006351">
    <property type="term" value="P:DNA-templated transcription"/>
    <property type="evidence" value="ECO:0007669"/>
    <property type="project" value="InterPro"/>
</dbReference>
<dbReference type="SMART" id="SM00066">
    <property type="entry name" value="GAL4"/>
    <property type="match status" value="1"/>
</dbReference>
<feature type="compositionally biased region" description="Basic and acidic residues" evidence="8">
    <location>
        <begin position="9"/>
        <end position="18"/>
    </location>
</feature>
<dbReference type="InterPro" id="IPR001138">
    <property type="entry name" value="Zn2Cys6_DnaBD"/>
</dbReference>
<dbReference type="Pfam" id="PF00172">
    <property type="entry name" value="Zn_clus"/>
    <property type="match status" value="1"/>
</dbReference>